<evidence type="ECO:0000313" key="4">
    <source>
        <dbReference type="Proteomes" id="UP001597180"/>
    </source>
</evidence>
<evidence type="ECO:0000313" key="3">
    <source>
        <dbReference type="EMBL" id="MFD1221613.1"/>
    </source>
</evidence>
<name>A0ABW3UKV8_9BACL</name>
<sequence length="502" mass="55495">MLKFVSGLCCGLFVASASVAFASDSIQALLFPAHFEINGSQVSLNDDYKVLNVDGHAYVPIRFVAENLGATIDYDQDTQKILVKNRSLDLSDPDHKGIWAGNLILTKDGGSTKVTGQLKMEGVGNTKNTVGATLTFYNDNNEKIGEAVIRGNDFGVDAQTFVSEGLGDFRSYSTVNLHVDHVNGHLTSAAPSIVYENKKHSFTLNLPKSWEGKYDVAETIDETSTFETISFIDTANKGYGGVVFSIGIWTKDDWSRNGQTAMEAGHISKVGERGDKVFTIIRPGDVQYDPHNEKLTAEYQSMSSYVNTMKTSFHANGSLTDREAKEILKVLLPKAEVIVAGMFNGSGFFNIDRTQTIPGEEAYCLVTGIPQQSGESPADMMDNVKSIADLKKAVEDVFTKEIAQQRFYSRYLETEDIGLPLYKDYEGRLYVNSINGGHGWATEFLIDTAKILSQKDNVVEITLDTIVLDEPYGSLIIKIEYVNGKWMMTSGLDDMVYDRWIH</sequence>
<feature type="domain" description="Copper amine oxidase-like N-terminal" evidence="2">
    <location>
        <begin position="37"/>
        <end position="82"/>
    </location>
</feature>
<comment type="caution">
    <text evidence="3">The sequence shown here is derived from an EMBL/GenBank/DDBJ whole genome shotgun (WGS) entry which is preliminary data.</text>
</comment>
<dbReference type="Pfam" id="PF07833">
    <property type="entry name" value="Cu_amine_oxidN1"/>
    <property type="match status" value="1"/>
</dbReference>
<dbReference type="InterPro" id="IPR036582">
    <property type="entry name" value="Mao_N_sf"/>
</dbReference>
<dbReference type="Proteomes" id="UP001597180">
    <property type="component" value="Unassembled WGS sequence"/>
</dbReference>
<protein>
    <submittedName>
        <fullName evidence="3">Stalk domain-containing protein</fullName>
    </submittedName>
</protein>
<feature type="signal peptide" evidence="1">
    <location>
        <begin position="1"/>
        <end position="22"/>
    </location>
</feature>
<dbReference type="Gene3D" id="3.30.457.10">
    <property type="entry name" value="Copper amine oxidase-like, N-terminal domain"/>
    <property type="match status" value="1"/>
</dbReference>
<organism evidence="3 4">
    <name type="scientific">Paenibacillus vulneris</name>
    <dbReference type="NCBI Taxonomy" id="1133364"/>
    <lineage>
        <taxon>Bacteria</taxon>
        <taxon>Bacillati</taxon>
        <taxon>Bacillota</taxon>
        <taxon>Bacilli</taxon>
        <taxon>Bacillales</taxon>
        <taxon>Paenibacillaceae</taxon>
        <taxon>Paenibacillus</taxon>
    </lineage>
</organism>
<accession>A0ABW3UKV8</accession>
<dbReference type="SUPFAM" id="SSF55383">
    <property type="entry name" value="Copper amine oxidase, domain N"/>
    <property type="match status" value="1"/>
</dbReference>
<dbReference type="InterPro" id="IPR012854">
    <property type="entry name" value="Cu_amine_oxidase-like_N"/>
</dbReference>
<keyword evidence="1" id="KW-0732">Signal</keyword>
<dbReference type="EMBL" id="JBHTLU010000019">
    <property type="protein sequence ID" value="MFD1221613.1"/>
    <property type="molecule type" value="Genomic_DNA"/>
</dbReference>
<dbReference type="RefSeq" id="WP_345585686.1">
    <property type="nucleotide sequence ID" value="NZ_BAABJG010000003.1"/>
</dbReference>
<feature type="chain" id="PRO_5047344289" evidence="1">
    <location>
        <begin position="23"/>
        <end position="502"/>
    </location>
</feature>
<proteinExistence type="predicted"/>
<evidence type="ECO:0000259" key="2">
    <source>
        <dbReference type="Pfam" id="PF07833"/>
    </source>
</evidence>
<reference evidence="4" key="1">
    <citation type="journal article" date="2019" name="Int. J. Syst. Evol. Microbiol.">
        <title>The Global Catalogue of Microorganisms (GCM) 10K type strain sequencing project: providing services to taxonomists for standard genome sequencing and annotation.</title>
        <authorList>
            <consortium name="The Broad Institute Genomics Platform"/>
            <consortium name="The Broad Institute Genome Sequencing Center for Infectious Disease"/>
            <person name="Wu L."/>
            <person name="Ma J."/>
        </authorList>
    </citation>
    <scope>NUCLEOTIDE SEQUENCE [LARGE SCALE GENOMIC DNA]</scope>
    <source>
        <strain evidence="4">CCUG 53270</strain>
    </source>
</reference>
<evidence type="ECO:0000256" key="1">
    <source>
        <dbReference type="SAM" id="SignalP"/>
    </source>
</evidence>
<keyword evidence="4" id="KW-1185">Reference proteome</keyword>
<gene>
    <name evidence="3" type="ORF">ACFQ4B_15960</name>
</gene>